<dbReference type="SUPFAM" id="SSF50475">
    <property type="entry name" value="FMN-binding split barrel"/>
    <property type="match status" value="1"/>
</dbReference>
<dbReference type="GO" id="GO:0042602">
    <property type="term" value="F:riboflavin reductase (NADPH) activity"/>
    <property type="evidence" value="ECO:0007669"/>
    <property type="project" value="TreeGrafter"/>
</dbReference>
<dbReference type="Pfam" id="PF01613">
    <property type="entry name" value="Flavin_Reduct"/>
    <property type="match status" value="1"/>
</dbReference>
<dbReference type="SMART" id="SM00903">
    <property type="entry name" value="Flavin_Reduct"/>
    <property type="match status" value="1"/>
</dbReference>
<dbReference type="PANTHER" id="PTHR30466:SF1">
    <property type="entry name" value="FMN REDUCTASE (NADH) RUTF"/>
    <property type="match status" value="1"/>
</dbReference>
<dbReference type="EMBL" id="JADOUF010000001">
    <property type="protein sequence ID" value="MBG6134997.1"/>
    <property type="molecule type" value="Genomic_DNA"/>
</dbReference>
<keyword evidence="1" id="KW-0560">Oxidoreductase</keyword>
<proteinExistence type="predicted"/>
<protein>
    <submittedName>
        <fullName evidence="3">Flavin reductase (DIM6/NTAB) family NADH-FMN oxidoreductase RutF</fullName>
    </submittedName>
</protein>
<comment type="caution">
    <text evidence="3">The sequence shown here is derived from an EMBL/GenBank/DDBJ whole genome shotgun (WGS) entry which is preliminary data.</text>
</comment>
<gene>
    <name evidence="3" type="ORF">IW245_001191</name>
</gene>
<evidence type="ECO:0000313" key="4">
    <source>
        <dbReference type="Proteomes" id="UP000622552"/>
    </source>
</evidence>
<organism evidence="3 4">
    <name type="scientific">Longispora fulva</name>
    <dbReference type="NCBI Taxonomy" id="619741"/>
    <lineage>
        <taxon>Bacteria</taxon>
        <taxon>Bacillati</taxon>
        <taxon>Actinomycetota</taxon>
        <taxon>Actinomycetes</taxon>
        <taxon>Micromonosporales</taxon>
        <taxon>Micromonosporaceae</taxon>
        <taxon>Longispora</taxon>
    </lineage>
</organism>
<sequence length="185" mass="19588">MAQRTDLTPRITLPPGVPVVPAVDGKELRDVMGMFATGVTVVTAGRDNPHGMTANAFTSVSLEPPMVLVCVVRTAVLHQTVIDSGGFAISVMSARQGHVAKYFASRSRPRDETEFNGVDWAPGPHTGAPVLGGNLAWLECELTAVYDGGDHSIFLGTVLDLGRSGGEDALLFLGGSFYEFDADKQ</sequence>
<dbReference type="Proteomes" id="UP000622552">
    <property type="component" value="Unassembled WGS sequence"/>
</dbReference>
<dbReference type="InterPro" id="IPR002563">
    <property type="entry name" value="Flavin_Rdtase-like_dom"/>
</dbReference>
<evidence type="ECO:0000313" key="3">
    <source>
        <dbReference type="EMBL" id="MBG6134997.1"/>
    </source>
</evidence>
<dbReference type="GO" id="GO:0010181">
    <property type="term" value="F:FMN binding"/>
    <property type="evidence" value="ECO:0007669"/>
    <property type="project" value="InterPro"/>
</dbReference>
<name>A0A8J7KN97_9ACTN</name>
<feature type="domain" description="Flavin reductase like" evidence="2">
    <location>
        <begin position="32"/>
        <end position="179"/>
    </location>
</feature>
<reference evidence="3" key="1">
    <citation type="submission" date="2020-11" db="EMBL/GenBank/DDBJ databases">
        <title>Sequencing the genomes of 1000 actinobacteria strains.</title>
        <authorList>
            <person name="Klenk H.-P."/>
        </authorList>
    </citation>
    <scope>NUCLEOTIDE SEQUENCE</scope>
    <source>
        <strain evidence="3">DSM 45356</strain>
    </source>
</reference>
<dbReference type="InterPro" id="IPR050268">
    <property type="entry name" value="NADH-dep_flavin_reductase"/>
</dbReference>
<dbReference type="AlphaFoldDB" id="A0A8J7KN97"/>
<accession>A0A8J7KN97</accession>
<evidence type="ECO:0000259" key="2">
    <source>
        <dbReference type="SMART" id="SM00903"/>
    </source>
</evidence>
<dbReference type="PANTHER" id="PTHR30466">
    <property type="entry name" value="FLAVIN REDUCTASE"/>
    <property type="match status" value="1"/>
</dbReference>
<keyword evidence="4" id="KW-1185">Reference proteome</keyword>
<dbReference type="Gene3D" id="2.30.110.10">
    <property type="entry name" value="Electron Transport, Fmn-binding Protein, Chain A"/>
    <property type="match status" value="1"/>
</dbReference>
<evidence type="ECO:0000256" key="1">
    <source>
        <dbReference type="ARBA" id="ARBA00023002"/>
    </source>
</evidence>
<dbReference type="InterPro" id="IPR012349">
    <property type="entry name" value="Split_barrel_FMN-bd"/>
</dbReference>